<evidence type="ECO:0000313" key="1">
    <source>
        <dbReference type="EMBL" id="KAH7924279.1"/>
    </source>
</evidence>
<dbReference type="Proteomes" id="UP000790709">
    <property type="component" value="Unassembled WGS sequence"/>
</dbReference>
<protein>
    <submittedName>
        <fullName evidence="1">Pkinase-domain-containing protein</fullName>
    </submittedName>
</protein>
<organism evidence="1 2">
    <name type="scientific">Leucogyrophana mollusca</name>
    <dbReference type="NCBI Taxonomy" id="85980"/>
    <lineage>
        <taxon>Eukaryota</taxon>
        <taxon>Fungi</taxon>
        <taxon>Dikarya</taxon>
        <taxon>Basidiomycota</taxon>
        <taxon>Agaricomycotina</taxon>
        <taxon>Agaricomycetes</taxon>
        <taxon>Agaricomycetidae</taxon>
        <taxon>Boletales</taxon>
        <taxon>Boletales incertae sedis</taxon>
        <taxon>Leucogyrophana</taxon>
    </lineage>
</organism>
<gene>
    <name evidence="1" type="ORF">BV22DRAFT_1091151</name>
</gene>
<name>A0ACB8BFH1_9AGAM</name>
<reference evidence="1" key="1">
    <citation type="journal article" date="2021" name="New Phytol.">
        <title>Evolutionary innovations through gain and loss of genes in the ectomycorrhizal Boletales.</title>
        <authorList>
            <person name="Wu G."/>
            <person name="Miyauchi S."/>
            <person name="Morin E."/>
            <person name="Kuo A."/>
            <person name="Drula E."/>
            <person name="Varga T."/>
            <person name="Kohler A."/>
            <person name="Feng B."/>
            <person name="Cao Y."/>
            <person name="Lipzen A."/>
            <person name="Daum C."/>
            <person name="Hundley H."/>
            <person name="Pangilinan J."/>
            <person name="Johnson J."/>
            <person name="Barry K."/>
            <person name="LaButti K."/>
            <person name="Ng V."/>
            <person name="Ahrendt S."/>
            <person name="Min B."/>
            <person name="Choi I.G."/>
            <person name="Park H."/>
            <person name="Plett J.M."/>
            <person name="Magnuson J."/>
            <person name="Spatafora J.W."/>
            <person name="Nagy L.G."/>
            <person name="Henrissat B."/>
            <person name="Grigoriev I.V."/>
            <person name="Yang Z.L."/>
            <person name="Xu J."/>
            <person name="Martin F.M."/>
        </authorList>
    </citation>
    <scope>NUCLEOTIDE SEQUENCE</scope>
    <source>
        <strain evidence="1">KUC20120723A-06</strain>
    </source>
</reference>
<sequence>MADDDFPRLPRRNQAEDDPKMIGLWKIGRTIGKGSSGRVRIARHTKSGKYAAVKIVSKNTVMGSINKLADSAEHMLLSIEREIVIMKLIDHPNIMRLYDVWETSSELYLILEYVEGGELFDYLCDKGRLSTSEALGYFQQIISAIDYCHQFNIAHRDLKPENLLMDENKNIKVADFGMAAWQAGSSNGMLQTACGSPHYAAPEVVMGKEYNGRASDIWSCGVILYALLAGRLPFDDEDLAALLDKVKSGKFDMPSGIDAQAKDLISKMLHKDVTQRITIPDILKHPFYLSEGPGTVGHATPKLDAISRPLENTGEIDQDIFANLRTLWHGVPDKDIIDNLQSDEPNWQKGVYHLLLEYRTKHLENYDEEEEEMEARSRKRKNIRKEPQGMRRTTSQATDLGRSHSSLPPRAAPPTPRRADRTSHDDDNDYPISGPQITLHSPSPSRSGIGMHSPLSPSHLISRNSPLSPIFNPLNLPALTVPDIQDDKMHQFLQKIVEHLNAMETRAAMTGSTPKLGAGLHAGNATAPPPTPIGMEFAEQRQHIHDLQVGYDHSSVMSRGPRFSPGNFFKGFMTDHDNTDHVQYAELGQENQFLGIGGPGIIKKSSLRNRGGENSGKPPLRVHIVEPSPGKLRKKRSGDTSALSSAFSDSSFALPSTPRRRWLGNVFKFKPVNYHLLSIHDGYTTREECRRLLVGLGARVVLAHAEGSGVLKCRFDEVKDPSGTAVVKGMRFRVEVHKPTPPQIAAGYQVSLHLVQEKGASSSFQFIHGRLRRVWELDAPETLVSMGGLSPALTEGGRYKDLIYPD</sequence>
<keyword evidence="2" id="KW-1185">Reference proteome</keyword>
<accession>A0ACB8BFH1</accession>
<comment type="caution">
    <text evidence="1">The sequence shown here is derived from an EMBL/GenBank/DDBJ whole genome shotgun (WGS) entry which is preliminary data.</text>
</comment>
<dbReference type="EMBL" id="MU266428">
    <property type="protein sequence ID" value="KAH7924279.1"/>
    <property type="molecule type" value="Genomic_DNA"/>
</dbReference>
<evidence type="ECO:0000313" key="2">
    <source>
        <dbReference type="Proteomes" id="UP000790709"/>
    </source>
</evidence>
<proteinExistence type="predicted"/>